<dbReference type="AlphaFoldDB" id="A0A1E3QH51"/>
<gene>
    <name evidence="4" type="ORF">BABINDRAFT_163920</name>
</gene>
<keyword evidence="1" id="KW-0853">WD repeat</keyword>
<dbReference type="GO" id="GO:0080008">
    <property type="term" value="C:Cul4-RING E3 ubiquitin ligase complex"/>
    <property type="evidence" value="ECO:0007669"/>
    <property type="project" value="TreeGrafter"/>
</dbReference>
<feature type="region of interest" description="Disordered" evidence="3">
    <location>
        <begin position="40"/>
        <end position="59"/>
    </location>
</feature>
<evidence type="ECO:0000256" key="2">
    <source>
        <dbReference type="ARBA" id="ARBA00022737"/>
    </source>
</evidence>
<dbReference type="Proteomes" id="UP000094336">
    <property type="component" value="Unassembled WGS sequence"/>
</dbReference>
<dbReference type="RefSeq" id="XP_018982354.1">
    <property type="nucleotide sequence ID" value="XM_019130180.1"/>
</dbReference>
<dbReference type="Gene3D" id="2.130.10.10">
    <property type="entry name" value="YVTN repeat-like/Quinoprotein amine dehydrogenase"/>
    <property type="match status" value="1"/>
</dbReference>
<dbReference type="InterPro" id="IPR015943">
    <property type="entry name" value="WD40/YVTN_repeat-like_dom_sf"/>
</dbReference>
<sequence>MPPELPGFVFDPVKKRYFRIIAGASSAASSTTQKYTNNAVQAQKRDISHQKKLRKKQKVETKPNVVQPLHQPLRYLISPSFRLCGTKPSHLCKVLDAYNTSQWELRCSFDPTTHLFPRVARGTPQSIILAENHIYYNEAEGRVFRFPMDSLRNLFEGSLSSFKIREVANMRGTSLTGVVVDGSSLVCCYLRASLERVQVLLEVQPVEPQPPTQIQPTQIVPLSRFIFCTSFRYATLVVGQEGRLTVFPLLENGLFQEIYHLKEDVMALDQNSELLVAGCRLGMCWIIAMDESPNRYDFRDPNKRKSARRIVHKGGVSHVKIVEQTLLVVGLKGVTLYDLGTGDILVAYEYLANPGLVKQVFDVSMETRQFVVNDAKGVLRVYGLGEWKPIGMVDGLEGVQCVKLVDGGLVVFDRGELKLFANA</sequence>
<evidence type="ECO:0000313" key="4">
    <source>
        <dbReference type="EMBL" id="ODQ77026.1"/>
    </source>
</evidence>
<protein>
    <submittedName>
        <fullName evidence="4">Uncharacterized protein</fullName>
    </submittedName>
</protein>
<dbReference type="EMBL" id="KV454444">
    <property type="protein sequence ID" value="ODQ77026.1"/>
    <property type="molecule type" value="Genomic_DNA"/>
</dbReference>
<keyword evidence="5" id="KW-1185">Reference proteome</keyword>
<keyword evidence="2" id="KW-0677">Repeat</keyword>
<reference evidence="5" key="1">
    <citation type="submission" date="2016-05" db="EMBL/GenBank/DDBJ databases">
        <title>Comparative genomics of biotechnologically important yeasts.</title>
        <authorList>
            <consortium name="DOE Joint Genome Institute"/>
            <person name="Riley R."/>
            <person name="Haridas S."/>
            <person name="Wolfe K.H."/>
            <person name="Lopes M.R."/>
            <person name="Hittinger C.T."/>
            <person name="Goker M."/>
            <person name="Salamov A."/>
            <person name="Wisecaver J."/>
            <person name="Long T.M."/>
            <person name="Aerts A.L."/>
            <person name="Barry K."/>
            <person name="Choi C."/>
            <person name="Clum A."/>
            <person name="Coughlan A.Y."/>
            <person name="Deshpande S."/>
            <person name="Douglass A.P."/>
            <person name="Hanson S.J."/>
            <person name="Klenk H.-P."/>
            <person name="Labutti K."/>
            <person name="Lapidus A."/>
            <person name="Lindquist E."/>
            <person name="Lipzen A."/>
            <person name="Meier-Kolthoff J.P."/>
            <person name="Ohm R.A."/>
            <person name="Otillar R.P."/>
            <person name="Pangilinan J."/>
            <person name="Peng Y."/>
            <person name="Rokas A."/>
            <person name="Rosa C.A."/>
            <person name="Scheuner C."/>
            <person name="Sibirny A.A."/>
            <person name="Slot J.C."/>
            <person name="Stielow J.B."/>
            <person name="Sun H."/>
            <person name="Kurtzman C.P."/>
            <person name="Blackwell M."/>
            <person name="Grigoriev I.V."/>
            <person name="Jeffries T.W."/>
        </authorList>
    </citation>
    <scope>NUCLEOTIDE SEQUENCE [LARGE SCALE GENOMIC DNA]</scope>
    <source>
        <strain evidence="5">NRRL Y-12698</strain>
    </source>
</reference>
<dbReference type="OrthoDB" id="128867at2759"/>
<name>A0A1E3QH51_9ASCO</name>
<dbReference type="PANTHER" id="PTHR44472">
    <property type="entry name" value="DDB1- AND CUL4-ASSOCIATED FACTOR 4-RELATED"/>
    <property type="match status" value="1"/>
</dbReference>
<dbReference type="PANTHER" id="PTHR44472:SF1">
    <property type="entry name" value="DDB1 AND CUL4 ASSOCIATED FACTOR 4"/>
    <property type="match status" value="1"/>
</dbReference>
<evidence type="ECO:0000256" key="1">
    <source>
        <dbReference type="ARBA" id="ARBA00022574"/>
    </source>
</evidence>
<dbReference type="SUPFAM" id="SSF50978">
    <property type="entry name" value="WD40 repeat-like"/>
    <property type="match status" value="1"/>
</dbReference>
<dbReference type="InterPro" id="IPR036322">
    <property type="entry name" value="WD40_repeat_dom_sf"/>
</dbReference>
<organism evidence="4 5">
    <name type="scientific">Babjeviella inositovora NRRL Y-12698</name>
    <dbReference type="NCBI Taxonomy" id="984486"/>
    <lineage>
        <taxon>Eukaryota</taxon>
        <taxon>Fungi</taxon>
        <taxon>Dikarya</taxon>
        <taxon>Ascomycota</taxon>
        <taxon>Saccharomycotina</taxon>
        <taxon>Pichiomycetes</taxon>
        <taxon>Serinales incertae sedis</taxon>
        <taxon>Babjeviella</taxon>
    </lineage>
</organism>
<accession>A0A1E3QH51</accession>
<evidence type="ECO:0000313" key="5">
    <source>
        <dbReference type="Proteomes" id="UP000094336"/>
    </source>
</evidence>
<dbReference type="InterPro" id="IPR052254">
    <property type="entry name" value="CUL4-DDB1_E3_ligase_receptor"/>
</dbReference>
<evidence type="ECO:0000256" key="3">
    <source>
        <dbReference type="SAM" id="MobiDB-lite"/>
    </source>
</evidence>
<dbReference type="GeneID" id="30148033"/>
<proteinExistence type="predicted"/>